<evidence type="ECO:0000313" key="6">
    <source>
        <dbReference type="EMBL" id="RZS87545.1"/>
    </source>
</evidence>
<protein>
    <submittedName>
        <fullName evidence="6">TetR family transcriptional regulator</fullName>
    </submittedName>
</protein>
<keyword evidence="7" id="KW-1185">Reference proteome</keyword>
<dbReference type="EMBL" id="SGXD01000003">
    <property type="protein sequence ID" value="RZS87545.1"/>
    <property type="molecule type" value="Genomic_DNA"/>
</dbReference>
<feature type="domain" description="HTH tetR-type" evidence="5">
    <location>
        <begin position="5"/>
        <end position="65"/>
    </location>
</feature>
<dbReference type="InterPro" id="IPR001647">
    <property type="entry name" value="HTH_TetR"/>
</dbReference>
<evidence type="ECO:0000256" key="2">
    <source>
        <dbReference type="ARBA" id="ARBA00023125"/>
    </source>
</evidence>
<sequence>MPTSSSTRELILDVAARLFAERGYAATPTRAIADAVGIRQASLYYHFPSKETILVELLRSTVRPSLDFCADLAARGVPAPEALHALVSFDVGLLLRSRGNVGILYSLPDVGGEPFAPFMEERAQLREAYASLARRALGDGVPEVTADLVLGLVEGIIALRRDVPELPPVEGLQQAVADAALRMLRGSAA</sequence>
<dbReference type="PANTHER" id="PTHR30055">
    <property type="entry name" value="HTH-TYPE TRANSCRIPTIONAL REGULATOR RUTR"/>
    <property type="match status" value="1"/>
</dbReference>
<organism evidence="6 7">
    <name type="scientific">Motilibacter rhizosphaerae</name>
    <dbReference type="NCBI Taxonomy" id="598652"/>
    <lineage>
        <taxon>Bacteria</taxon>
        <taxon>Bacillati</taxon>
        <taxon>Actinomycetota</taxon>
        <taxon>Actinomycetes</taxon>
        <taxon>Motilibacterales</taxon>
        <taxon>Motilibacteraceae</taxon>
        <taxon>Motilibacter</taxon>
    </lineage>
</organism>
<accession>A0A4Q7NQD3</accession>
<evidence type="ECO:0000256" key="3">
    <source>
        <dbReference type="ARBA" id="ARBA00023163"/>
    </source>
</evidence>
<dbReference type="Pfam" id="PF00440">
    <property type="entry name" value="TetR_N"/>
    <property type="match status" value="1"/>
</dbReference>
<comment type="caution">
    <text evidence="6">The sequence shown here is derived from an EMBL/GenBank/DDBJ whole genome shotgun (WGS) entry which is preliminary data.</text>
</comment>
<proteinExistence type="predicted"/>
<reference evidence="6 7" key="1">
    <citation type="submission" date="2019-02" db="EMBL/GenBank/DDBJ databases">
        <title>Genomic Encyclopedia of Type Strains, Phase IV (KMG-IV): sequencing the most valuable type-strain genomes for metagenomic binning, comparative biology and taxonomic classification.</title>
        <authorList>
            <person name="Goeker M."/>
        </authorList>
    </citation>
    <scope>NUCLEOTIDE SEQUENCE [LARGE SCALE GENOMIC DNA]</scope>
    <source>
        <strain evidence="6 7">DSM 45622</strain>
    </source>
</reference>
<keyword evidence="2 4" id="KW-0238">DNA-binding</keyword>
<keyword evidence="1" id="KW-0805">Transcription regulation</keyword>
<dbReference type="SUPFAM" id="SSF46689">
    <property type="entry name" value="Homeodomain-like"/>
    <property type="match status" value="1"/>
</dbReference>
<keyword evidence="3" id="KW-0804">Transcription</keyword>
<dbReference type="InterPro" id="IPR050109">
    <property type="entry name" value="HTH-type_TetR-like_transc_reg"/>
</dbReference>
<evidence type="ECO:0000256" key="4">
    <source>
        <dbReference type="PROSITE-ProRule" id="PRU00335"/>
    </source>
</evidence>
<dbReference type="PANTHER" id="PTHR30055:SF234">
    <property type="entry name" value="HTH-TYPE TRANSCRIPTIONAL REGULATOR BETI"/>
    <property type="match status" value="1"/>
</dbReference>
<evidence type="ECO:0000313" key="7">
    <source>
        <dbReference type="Proteomes" id="UP000293638"/>
    </source>
</evidence>
<gene>
    <name evidence="6" type="ORF">EV189_2976</name>
</gene>
<dbReference type="Gene3D" id="1.10.357.10">
    <property type="entry name" value="Tetracycline Repressor, domain 2"/>
    <property type="match status" value="1"/>
</dbReference>
<feature type="DNA-binding region" description="H-T-H motif" evidence="4">
    <location>
        <begin position="28"/>
        <end position="47"/>
    </location>
</feature>
<evidence type="ECO:0000259" key="5">
    <source>
        <dbReference type="PROSITE" id="PS50977"/>
    </source>
</evidence>
<evidence type="ECO:0000256" key="1">
    <source>
        <dbReference type="ARBA" id="ARBA00023015"/>
    </source>
</evidence>
<dbReference type="PROSITE" id="PS50977">
    <property type="entry name" value="HTH_TETR_2"/>
    <property type="match status" value="1"/>
</dbReference>
<dbReference type="RefSeq" id="WP_130493651.1">
    <property type="nucleotide sequence ID" value="NZ_SGXD01000003.1"/>
</dbReference>
<dbReference type="InterPro" id="IPR009057">
    <property type="entry name" value="Homeodomain-like_sf"/>
</dbReference>
<name>A0A4Q7NQD3_9ACTN</name>
<dbReference type="GO" id="GO:0000976">
    <property type="term" value="F:transcription cis-regulatory region binding"/>
    <property type="evidence" value="ECO:0007669"/>
    <property type="project" value="TreeGrafter"/>
</dbReference>
<dbReference type="GO" id="GO:0003700">
    <property type="term" value="F:DNA-binding transcription factor activity"/>
    <property type="evidence" value="ECO:0007669"/>
    <property type="project" value="TreeGrafter"/>
</dbReference>
<dbReference type="Proteomes" id="UP000293638">
    <property type="component" value="Unassembled WGS sequence"/>
</dbReference>
<dbReference type="PRINTS" id="PR00455">
    <property type="entry name" value="HTHTETR"/>
</dbReference>
<dbReference type="OrthoDB" id="9805134at2"/>
<dbReference type="AlphaFoldDB" id="A0A4Q7NQD3"/>